<protein>
    <recommendedName>
        <fullName evidence="3">HEPN AbiU2-like domain-containing protein</fullName>
    </recommendedName>
</protein>
<reference evidence="1 2" key="1">
    <citation type="submission" date="2017-03" db="EMBL/GenBank/DDBJ databases">
        <authorList>
            <person name="Afonso C.L."/>
            <person name="Miller P.J."/>
            <person name="Scott M.A."/>
            <person name="Spackman E."/>
            <person name="Goraichik I."/>
            <person name="Dimitrov K.M."/>
            <person name="Suarez D.L."/>
            <person name="Swayne D.E."/>
        </authorList>
    </citation>
    <scope>NUCLEOTIDE SEQUENCE [LARGE SCALE GENOMIC DNA]</scope>
    <source>
        <strain evidence="1 2">CECT 7639</strain>
    </source>
</reference>
<accession>A0A1Y5RG97</accession>
<organism evidence="1 2">
    <name type="scientific">Falsiruegeria litorea R37</name>
    <dbReference type="NCBI Taxonomy" id="1200284"/>
    <lineage>
        <taxon>Bacteria</taxon>
        <taxon>Pseudomonadati</taxon>
        <taxon>Pseudomonadota</taxon>
        <taxon>Alphaproteobacteria</taxon>
        <taxon>Rhodobacterales</taxon>
        <taxon>Roseobacteraceae</taxon>
        <taxon>Falsiruegeria</taxon>
    </lineage>
</organism>
<name>A0A1Y5RG97_9RHOB</name>
<evidence type="ECO:0000313" key="2">
    <source>
        <dbReference type="Proteomes" id="UP000193077"/>
    </source>
</evidence>
<gene>
    <name evidence="1" type="ORF">TRL7639_00331</name>
</gene>
<dbReference type="EMBL" id="FWFO01000001">
    <property type="protein sequence ID" value="SLN16825.1"/>
    <property type="molecule type" value="Genomic_DNA"/>
</dbReference>
<evidence type="ECO:0008006" key="3">
    <source>
        <dbReference type="Google" id="ProtNLM"/>
    </source>
</evidence>
<dbReference type="Proteomes" id="UP000193077">
    <property type="component" value="Unassembled WGS sequence"/>
</dbReference>
<evidence type="ECO:0000313" key="1">
    <source>
        <dbReference type="EMBL" id="SLN16825.1"/>
    </source>
</evidence>
<dbReference type="OrthoDB" id="7856302at2"/>
<dbReference type="AlphaFoldDB" id="A0A1Y5RG97"/>
<proteinExistence type="predicted"/>
<sequence>MRKENERRQLTRMLSAMGDFRLALSAADFLCEADANERYDIETLRRFRCYEQTAIISYARPFTQSKGGFPSLSLKMCDVTLSTNEKELHERVLKLRNKMVAHSDPEMMNFASSTFDMSEVVGKKHFALFSKHDEGLQFHQSTDQFRFIDLITKVQAGLYQRLHQSAQDLPNALEMKVHFQPD</sequence>
<dbReference type="RefSeq" id="WP_133057588.1">
    <property type="nucleotide sequence ID" value="NZ_FWFO01000001.1"/>
</dbReference>
<keyword evidence="2" id="KW-1185">Reference proteome</keyword>